<feature type="transmembrane region" description="Helical" evidence="6">
    <location>
        <begin position="196"/>
        <end position="216"/>
    </location>
</feature>
<feature type="transmembrane region" description="Helical" evidence="6">
    <location>
        <begin position="47"/>
        <end position="64"/>
    </location>
</feature>
<proteinExistence type="predicted"/>
<dbReference type="EMBL" id="FTMN01000007">
    <property type="protein sequence ID" value="SIQ67665.1"/>
    <property type="molecule type" value="Genomic_DNA"/>
</dbReference>
<gene>
    <name evidence="8" type="ORF">SAMN05421647_107150</name>
</gene>
<comment type="subcellular location">
    <subcellularLocation>
        <location evidence="1">Membrane</location>
        <topology evidence="1">Multi-pass membrane protein</topology>
    </subcellularLocation>
</comment>
<dbReference type="Pfam" id="PF07690">
    <property type="entry name" value="MFS_1"/>
    <property type="match status" value="1"/>
</dbReference>
<feature type="transmembrane region" description="Helical" evidence="6">
    <location>
        <begin position="266"/>
        <end position="290"/>
    </location>
</feature>
<feature type="transmembrane region" description="Helical" evidence="6">
    <location>
        <begin position="296"/>
        <end position="316"/>
    </location>
</feature>
<feature type="transmembrane region" description="Helical" evidence="6">
    <location>
        <begin position="392"/>
        <end position="412"/>
    </location>
</feature>
<dbReference type="PANTHER" id="PTHR42718:SF9">
    <property type="entry name" value="MAJOR FACILITATOR SUPERFAMILY MULTIDRUG TRANSPORTER MFSC"/>
    <property type="match status" value="1"/>
</dbReference>
<evidence type="ECO:0000256" key="5">
    <source>
        <dbReference type="ARBA" id="ARBA00023136"/>
    </source>
</evidence>
<name>A0A1N6UPT6_9GAMM</name>
<dbReference type="InterPro" id="IPR020846">
    <property type="entry name" value="MFS_dom"/>
</dbReference>
<dbReference type="AlphaFoldDB" id="A0A1N6UPT6"/>
<dbReference type="Proteomes" id="UP000186895">
    <property type="component" value="Unassembled WGS sequence"/>
</dbReference>
<evidence type="ECO:0000256" key="6">
    <source>
        <dbReference type="SAM" id="Phobius"/>
    </source>
</evidence>
<evidence type="ECO:0000313" key="8">
    <source>
        <dbReference type="EMBL" id="SIQ67665.1"/>
    </source>
</evidence>
<protein>
    <submittedName>
        <fullName evidence="8">Major Facilitator Superfamily protein</fullName>
    </submittedName>
</protein>
<keyword evidence="4 6" id="KW-1133">Transmembrane helix</keyword>
<dbReference type="InterPro" id="IPR036259">
    <property type="entry name" value="MFS_trans_sf"/>
</dbReference>
<dbReference type="Gene3D" id="1.20.1720.10">
    <property type="entry name" value="Multidrug resistance protein D"/>
    <property type="match status" value="1"/>
</dbReference>
<reference evidence="8 9" key="1">
    <citation type="submission" date="2017-01" db="EMBL/GenBank/DDBJ databases">
        <authorList>
            <person name="Mah S.A."/>
            <person name="Swanson W.J."/>
            <person name="Moy G.W."/>
            <person name="Vacquier V.D."/>
        </authorList>
    </citation>
    <scope>NUCLEOTIDE SEQUENCE [LARGE SCALE GENOMIC DNA]</scope>
    <source>
        <strain evidence="8 9">DSM 7027</strain>
    </source>
</reference>
<feature type="transmembrane region" description="Helical" evidence="6">
    <location>
        <begin position="164"/>
        <end position="184"/>
    </location>
</feature>
<feature type="transmembrane region" description="Helical" evidence="6">
    <location>
        <begin position="76"/>
        <end position="94"/>
    </location>
</feature>
<evidence type="ECO:0000256" key="1">
    <source>
        <dbReference type="ARBA" id="ARBA00004141"/>
    </source>
</evidence>
<dbReference type="STRING" id="49186.SAMN05421647_107150"/>
<evidence type="ECO:0000256" key="4">
    <source>
        <dbReference type="ARBA" id="ARBA00022989"/>
    </source>
</evidence>
<evidence type="ECO:0000256" key="3">
    <source>
        <dbReference type="ARBA" id="ARBA00022692"/>
    </source>
</evidence>
<keyword evidence="3 6" id="KW-0812">Transmembrane</keyword>
<feature type="transmembrane region" description="Helical" evidence="6">
    <location>
        <begin position="432"/>
        <end position="453"/>
    </location>
</feature>
<keyword evidence="2" id="KW-0813">Transport</keyword>
<dbReference type="Gene3D" id="1.20.1250.20">
    <property type="entry name" value="MFS general substrate transporter like domains"/>
    <property type="match status" value="1"/>
</dbReference>
<keyword evidence="9" id="KW-1185">Reference proteome</keyword>
<dbReference type="GO" id="GO:0022857">
    <property type="term" value="F:transmembrane transporter activity"/>
    <property type="evidence" value="ECO:0007669"/>
    <property type="project" value="InterPro"/>
</dbReference>
<dbReference type="PROSITE" id="PS50850">
    <property type="entry name" value="MFS"/>
    <property type="match status" value="1"/>
</dbReference>
<feature type="transmembrane region" description="Helical" evidence="6">
    <location>
        <begin position="132"/>
        <end position="152"/>
    </location>
</feature>
<accession>A0A1N6UPT6</accession>
<dbReference type="CDD" id="cd17321">
    <property type="entry name" value="MFS_MMR_MDR_like"/>
    <property type="match status" value="1"/>
</dbReference>
<feature type="domain" description="Major facilitator superfamily (MFS) profile" evidence="7">
    <location>
        <begin position="9"/>
        <end position="458"/>
    </location>
</feature>
<evidence type="ECO:0000259" key="7">
    <source>
        <dbReference type="PROSITE" id="PS50850"/>
    </source>
</evidence>
<dbReference type="GO" id="GO:0016020">
    <property type="term" value="C:membrane"/>
    <property type="evidence" value="ECO:0007669"/>
    <property type="project" value="UniProtKB-SubCell"/>
</dbReference>
<dbReference type="RefSeq" id="WP_076463989.1">
    <property type="nucleotide sequence ID" value="NZ_FTMN01000007.1"/>
</dbReference>
<feature type="transmembrane region" description="Helical" evidence="6">
    <location>
        <begin position="222"/>
        <end position="245"/>
    </location>
</feature>
<feature type="transmembrane region" description="Helical" evidence="6">
    <location>
        <begin position="100"/>
        <end position="120"/>
    </location>
</feature>
<feature type="transmembrane region" description="Helical" evidence="6">
    <location>
        <begin position="352"/>
        <end position="371"/>
    </location>
</feature>
<dbReference type="PRINTS" id="PR01036">
    <property type="entry name" value="TCRTETB"/>
</dbReference>
<sequence>MNEPINKLALAAMAGCILLASLGISVTTVALPTLASFLSTSIQQVQWVVLAYLVSLTVAIVSAGRMGDLYGSRRMLLSALVLFTLASIVCAVAPNMGWLIVGRVGQGLAAAVLMALPMSLAKSLVAKERMGAVMGLLGTMSAIGTALGPSLGGGLIDLLGWRSIFILLLMCGLGMLAIAVMGIPKDKKLATRTARMDWAGSLWLCLALLFFSLAATGGKVGMVIPIWMLLASAAIALAAFVGFEMRATHPLIPLALLGNRALASSLSMNLIVSATMMSTLVVGPFYLAFGLGLSELVTGVVMAVGPAAAALSGVPAGQLTDRFGTGRILLAGLALATAGLICFALLPIRIGIPGYVVALILTTPGFQLFLAANNTAAMTSAPDAQRGMVSGLVGLSRNLGFMTGASLIPLLFATLLGDQAVALSSSSAVGEAFSHTFLLAAASFGLAMVTFFIGKKLQPSMPILSTHQGINHD</sequence>
<dbReference type="InterPro" id="IPR011701">
    <property type="entry name" value="MFS"/>
</dbReference>
<feature type="transmembrane region" description="Helical" evidence="6">
    <location>
        <begin position="328"/>
        <end position="346"/>
    </location>
</feature>
<dbReference type="SUPFAM" id="SSF103473">
    <property type="entry name" value="MFS general substrate transporter"/>
    <property type="match status" value="1"/>
</dbReference>
<evidence type="ECO:0000313" key="9">
    <source>
        <dbReference type="Proteomes" id="UP000186895"/>
    </source>
</evidence>
<evidence type="ECO:0000256" key="2">
    <source>
        <dbReference type="ARBA" id="ARBA00022448"/>
    </source>
</evidence>
<organism evidence="8 9">
    <name type="scientific">Marinobacterium stanieri</name>
    <dbReference type="NCBI Taxonomy" id="49186"/>
    <lineage>
        <taxon>Bacteria</taxon>
        <taxon>Pseudomonadati</taxon>
        <taxon>Pseudomonadota</taxon>
        <taxon>Gammaproteobacteria</taxon>
        <taxon>Oceanospirillales</taxon>
        <taxon>Oceanospirillaceae</taxon>
        <taxon>Marinobacterium</taxon>
    </lineage>
</organism>
<dbReference type="PANTHER" id="PTHR42718">
    <property type="entry name" value="MAJOR FACILITATOR SUPERFAMILY MULTIDRUG TRANSPORTER MFSC"/>
    <property type="match status" value="1"/>
</dbReference>
<keyword evidence="5 6" id="KW-0472">Membrane</keyword>